<reference evidence="5" key="1">
    <citation type="submission" date="2022-07" db="EMBL/GenBank/DDBJ databases">
        <title>Genome sequencing of Photobacterium atrarenae GJH2-4.</title>
        <authorList>
            <person name="Park S.-J."/>
        </authorList>
    </citation>
    <scope>NUCLEOTIDE SEQUENCE</scope>
    <source>
        <strain evidence="5">GJH2-4</strain>
    </source>
</reference>
<feature type="chain" id="PRO_5047469340" evidence="3">
    <location>
        <begin position="25"/>
        <end position="315"/>
    </location>
</feature>
<feature type="domain" description="Peptidase S1" evidence="4">
    <location>
        <begin position="31"/>
        <end position="315"/>
    </location>
</feature>
<accession>A0ABY5GMN7</accession>
<feature type="signal peptide" evidence="3">
    <location>
        <begin position="1"/>
        <end position="24"/>
    </location>
</feature>
<dbReference type="InterPro" id="IPR001254">
    <property type="entry name" value="Trypsin_dom"/>
</dbReference>
<keyword evidence="5" id="KW-0378">Hydrolase</keyword>
<dbReference type="GO" id="GO:0008233">
    <property type="term" value="F:peptidase activity"/>
    <property type="evidence" value="ECO:0007669"/>
    <property type="project" value="UniProtKB-KW"/>
</dbReference>
<dbReference type="EMBL" id="CP101509">
    <property type="protein sequence ID" value="UTV30198.1"/>
    <property type="molecule type" value="Genomic_DNA"/>
</dbReference>
<sequence length="315" mass="33550">MLKKSVCAAVLVASTLSPAGKAIAEPVTGYVVGGEPVLSGEDFGWMASLRFAPDQLSHLCGATVIDRHWVLTAAHCVVFESESGVFQVVPPSALNVMAGSTYAPIEDPASLYTVSHVVVHPEYTPNPVVKIVTQPDGTETVDVISTALNHDVALLRVGREIAATIPTVRLADSQKADELDLLLGRQWSESARPENTQVSGWGSTQTDGSGMSDRLLKTDLAFVPMDECFKRLELGNELNLILESPLNRTKICTLPPEVIRDSDGNSLEYGPDSCKGDSGGPLRAQDQQGDWYQLGIVSGGPVGKLTCGSVTNHEV</sequence>
<dbReference type="InterPro" id="IPR001314">
    <property type="entry name" value="Peptidase_S1A"/>
</dbReference>
<dbReference type="Gene3D" id="2.40.10.10">
    <property type="entry name" value="Trypsin-like serine proteases"/>
    <property type="match status" value="1"/>
</dbReference>
<dbReference type="Pfam" id="PF00089">
    <property type="entry name" value="Trypsin"/>
    <property type="match status" value="1"/>
</dbReference>
<feature type="region of interest" description="Disordered" evidence="2">
    <location>
        <begin position="262"/>
        <end position="283"/>
    </location>
</feature>
<keyword evidence="6" id="KW-1185">Reference proteome</keyword>
<gene>
    <name evidence="5" type="ORF">NNL38_16565</name>
</gene>
<dbReference type="CDD" id="cd00190">
    <property type="entry name" value="Tryp_SPc"/>
    <property type="match status" value="1"/>
</dbReference>
<evidence type="ECO:0000256" key="1">
    <source>
        <dbReference type="ARBA" id="ARBA00023157"/>
    </source>
</evidence>
<evidence type="ECO:0000259" key="4">
    <source>
        <dbReference type="PROSITE" id="PS50240"/>
    </source>
</evidence>
<name>A0ABY5GMN7_9GAMM</name>
<keyword evidence="5" id="KW-0645">Protease</keyword>
<dbReference type="InterPro" id="IPR009003">
    <property type="entry name" value="Peptidase_S1_PA"/>
</dbReference>
<keyword evidence="1" id="KW-1015">Disulfide bond</keyword>
<evidence type="ECO:0000313" key="6">
    <source>
        <dbReference type="Proteomes" id="UP001057998"/>
    </source>
</evidence>
<dbReference type="GO" id="GO:0006508">
    <property type="term" value="P:proteolysis"/>
    <property type="evidence" value="ECO:0007669"/>
    <property type="project" value="UniProtKB-KW"/>
</dbReference>
<organism evidence="5 6">
    <name type="scientific">Photobacterium atrarenae</name>
    <dbReference type="NCBI Taxonomy" id="865757"/>
    <lineage>
        <taxon>Bacteria</taxon>
        <taxon>Pseudomonadati</taxon>
        <taxon>Pseudomonadota</taxon>
        <taxon>Gammaproteobacteria</taxon>
        <taxon>Vibrionales</taxon>
        <taxon>Vibrionaceae</taxon>
        <taxon>Photobacterium</taxon>
    </lineage>
</organism>
<dbReference type="PANTHER" id="PTHR24256">
    <property type="entry name" value="TRYPTASE-RELATED"/>
    <property type="match status" value="1"/>
</dbReference>
<dbReference type="RefSeq" id="WP_255391542.1">
    <property type="nucleotide sequence ID" value="NZ_CP101509.1"/>
</dbReference>
<keyword evidence="3" id="KW-0732">Signal</keyword>
<evidence type="ECO:0000313" key="5">
    <source>
        <dbReference type="EMBL" id="UTV30198.1"/>
    </source>
</evidence>
<protein>
    <submittedName>
        <fullName evidence="5">Serine protease</fullName>
    </submittedName>
</protein>
<dbReference type="SMART" id="SM00020">
    <property type="entry name" value="Tryp_SPc"/>
    <property type="match status" value="1"/>
</dbReference>
<dbReference type="PRINTS" id="PR00722">
    <property type="entry name" value="CHYMOTRYPSIN"/>
</dbReference>
<dbReference type="PROSITE" id="PS50240">
    <property type="entry name" value="TRYPSIN_DOM"/>
    <property type="match status" value="1"/>
</dbReference>
<proteinExistence type="predicted"/>
<dbReference type="InterPro" id="IPR043504">
    <property type="entry name" value="Peptidase_S1_PA_chymotrypsin"/>
</dbReference>
<dbReference type="SUPFAM" id="SSF50494">
    <property type="entry name" value="Trypsin-like serine proteases"/>
    <property type="match status" value="1"/>
</dbReference>
<dbReference type="Proteomes" id="UP001057998">
    <property type="component" value="Chromosome 2"/>
</dbReference>
<dbReference type="PROSITE" id="PS00134">
    <property type="entry name" value="TRYPSIN_HIS"/>
    <property type="match status" value="1"/>
</dbReference>
<evidence type="ECO:0000256" key="3">
    <source>
        <dbReference type="SAM" id="SignalP"/>
    </source>
</evidence>
<dbReference type="InterPro" id="IPR051487">
    <property type="entry name" value="Ser/Thr_Proteases_Immune/Dev"/>
</dbReference>
<evidence type="ECO:0000256" key="2">
    <source>
        <dbReference type="SAM" id="MobiDB-lite"/>
    </source>
</evidence>
<dbReference type="InterPro" id="IPR018114">
    <property type="entry name" value="TRYPSIN_HIS"/>
</dbReference>